<dbReference type="PANTHER" id="PTHR10333:SF42">
    <property type="entry name" value="INHIBITOR OF GROWTH PROTEIN 5"/>
    <property type="match status" value="1"/>
</dbReference>
<dbReference type="SMART" id="SM01408">
    <property type="entry name" value="ING"/>
    <property type="match status" value="1"/>
</dbReference>
<feature type="region of interest" description="Disordered" evidence="9">
    <location>
        <begin position="343"/>
        <end position="516"/>
    </location>
</feature>
<reference evidence="12" key="1">
    <citation type="submission" date="2021-03" db="EMBL/GenBank/DDBJ databases">
        <authorList>
            <person name="Tagirdzhanova G."/>
        </authorList>
    </citation>
    <scope>NUCLEOTIDE SEQUENCE</scope>
</reference>
<keyword evidence="5" id="KW-0862">Zinc</keyword>
<comment type="similarity">
    <text evidence="2">Belongs to the ING family.</text>
</comment>
<protein>
    <recommendedName>
        <fullName evidence="14">Inhibitor of growth protein N-terminal histone-binding domain-containing protein</fullName>
    </recommendedName>
</protein>
<dbReference type="GO" id="GO:0008270">
    <property type="term" value="F:zinc ion binding"/>
    <property type="evidence" value="ECO:0007669"/>
    <property type="project" value="UniProtKB-KW"/>
</dbReference>
<dbReference type="EMBL" id="CAJPDQ010000013">
    <property type="protein sequence ID" value="CAF9918754.1"/>
    <property type="molecule type" value="Genomic_DNA"/>
</dbReference>
<dbReference type="GO" id="GO:0033698">
    <property type="term" value="C:Rpd3L complex"/>
    <property type="evidence" value="ECO:0007669"/>
    <property type="project" value="TreeGrafter"/>
</dbReference>
<evidence type="ECO:0000259" key="10">
    <source>
        <dbReference type="SMART" id="SM00249"/>
    </source>
</evidence>
<keyword evidence="13" id="KW-1185">Reference proteome</keyword>
<feature type="site" description="Histone H3K4me3 binding" evidence="8">
    <location>
        <position position="545"/>
    </location>
</feature>
<feature type="region of interest" description="Disordered" evidence="9">
    <location>
        <begin position="570"/>
        <end position="594"/>
    </location>
</feature>
<dbReference type="InterPro" id="IPR011011">
    <property type="entry name" value="Znf_FYVE_PHD"/>
</dbReference>
<proteinExistence type="inferred from homology"/>
<evidence type="ECO:0000256" key="8">
    <source>
        <dbReference type="PIRSR" id="PIRSR628651-50"/>
    </source>
</evidence>
<dbReference type="GO" id="GO:0006325">
    <property type="term" value="P:chromatin organization"/>
    <property type="evidence" value="ECO:0007669"/>
    <property type="project" value="UniProtKB-KW"/>
</dbReference>
<organism evidence="12 13">
    <name type="scientific">Gomphillus americanus</name>
    <dbReference type="NCBI Taxonomy" id="1940652"/>
    <lineage>
        <taxon>Eukaryota</taxon>
        <taxon>Fungi</taxon>
        <taxon>Dikarya</taxon>
        <taxon>Ascomycota</taxon>
        <taxon>Pezizomycotina</taxon>
        <taxon>Lecanoromycetes</taxon>
        <taxon>OSLEUM clade</taxon>
        <taxon>Ostropomycetidae</taxon>
        <taxon>Ostropales</taxon>
        <taxon>Graphidaceae</taxon>
        <taxon>Gomphilloideae</taxon>
        <taxon>Gomphillus</taxon>
    </lineage>
</organism>
<feature type="region of interest" description="Disordered" evidence="9">
    <location>
        <begin position="299"/>
        <end position="327"/>
    </location>
</feature>
<comment type="subcellular location">
    <subcellularLocation>
        <location evidence="1">Nucleus</location>
    </subcellularLocation>
</comment>
<dbReference type="Gene3D" id="3.30.40.10">
    <property type="entry name" value="Zinc/RING finger domain, C3HC4 (zinc finger)"/>
    <property type="match status" value="1"/>
</dbReference>
<dbReference type="SUPFAM" id="SSF57903">
    <property type="entry name" value="FYVE/PHD zinc finger"/>
    <property type="match status" value="1"/>
</dbReference>
<evidence type="ECO:0000256" key="5">
    <source>
        <dbReference type="ARBA" id="ARBA00022833"/>
    </source>
</evidence>
<dbReference type="GO" id="GO:0070210">
    <property type="term" value="C:Rpd3L-Expanded complex"/>
    <property type="evidence" value="ECO:0007669"/>
    <property type="project" value="TreeGrafter"/>
</dbReference>
<dbReference type="Pfam" id="PF12998">
    <property type="entry name" value="ING"/>
    <property type="match status" value="1"/>
</dbReference>
<keyword evidence="6" id="KW-0156">Chromatin regulator</keyword>
<evidence type="ECO:0000256" key="2">
    <source>
        <dbReference type="ARBA" id="ARBA00010210"/>
    </source>
</evidence>
<dbReference type="AlphaFoldDB" id="A0A8H3F6A1"/>
<feature type="compositionally biased region" description="Polar residues" evidence="9">
    <location>
        <begin position="353"/>
        <end position="379"/>
    </location>
</feature>
<dbReference type="PANTHER" id="PTHR10333">
    <property type="entry name" value="INHIBITOR OF GROWTH PROTEIN"/>
    <property type="match status" value="1"/>
</dbReference>
<evidence type="ECO:0008006" key="14">
    <source>
        <dbReference type="Google" id="ProtNLM"/>
    </source>
</evidence>
<dbReference type="InterPro" id="IPR028651">
    <property type="entry name" value="ING_fam"/>
</dbReference>
<evidence type="ECO:0000256" key="3">
    <source>
        <dbReference type="ARBA" id="ARBA00022723"/>
    </source>
</evidence>
<dbReference type="CDD" id="cd15505">
    <property type="entry name" value="PHD_ING"/>
    <property type="match status" value="1"/>
</dbReference>
<dbReference type="Proteomes" id="UP000664169">
    <property type="component" value="Unassembled WGS sequence"/>
</dbReference>
<gene>
    <name evidence="12" type="ORF">GOMPHAMPRED_001622</name>
</gene>
<dbReference type="InterPro" id="IPR013083">
    <property type="entry name" value="Znf_RING/FYVE/PHD"/>
</dbReference>
<feature type="site" description="Histone H3K4me3 binding" evidence="8">
    <location>
        <position position="522"/>
    </location>
</feature>
<dbReference type="GO" id="GO:0006355">
    <property type="term" value="P:regulation of DNA-templated transcription"/>
    <property type="evidence" value="ECO:0007669"/>
    <property type="project" value="TreeGrafter"/>
</dbReference>
<evidence type="ECO:0000313" key="13">
    <source>
        <dbReference type="Proteomes" id="UP000664169"/>
    </source>
</evidence>
<evidence type="ECO:0000256" key="9">
    <source>
        <dbReference type="SAM" id="MobiDB-lite"/>
    </source>
</evidence>
<feature type="region of interest" description="Disordered" evidence="9">
    <location>
        <begin position="208"/>
        <end position="247"/>
    </location>
</feature>
<name>A0A8H3F6A1_9LECA</name>
<evidence type="ECO:0000256" key="1">
    <source>
        <dbReference type="ARBA" id="ARBA00004123"/>
    </source>
</evidence>
<evidence type="ECO:0000256" key="6">
    <source>
        <dbReference type="ARBA" id="ARBA00022853"/>
    </source>
</evidence>
<dbReference type="InterPro" id="IPR024610">
    <property type="entry name" value="ING_N_histone-binding"/>
</dbReference>
<evidence type="ECO:0000256" key="7">
    <source>
        <dbReference type="ARBA" id="ARBA00023242"/>
    </source>
</evidence>
<dbReference type="InterPro" id="IPR001965">
    <property type="entry name" value="Znf_PHD"/>
</dbReference>
<feature type="site" description="Histone H3K4me3 binding" evidence="8">
    <location>
        <position position="533"/>
    </location>
</feature>
<dbReference type="SMART" id="SM00249">
    <property type="entry name" value="PHD"/>
    <property type="match status" value="1"/>
</dbReference>
<comment type="caution">
    <text evidence="12">The sequence shown here is derived from an EMBL/GenBank/DDBJ whole genome shotgun (WGS) entry which is preliminary data.</text>
</comment>
<sequence length="594" mass="64519">MAMTTTIETSSGRRQPLRSTRMTLTRTASGLREEEEEPSKPGFLPGITHFTDAINALPKEVQRHSTMLKEVDAKIYAIENDLRAIAHTEPPTYTTASLTPGKDEGAQRYYENAMHVMASMLVSLDEKNIVLSTANEALDKLLARCDSAWPLIEQEISEETRWGRLDHWAYTDKSADKKLTANTERASRRNNEQDRNIATVVTDVVNSKNSKNQKRLNQDAIDAEDGLRKAGSHKRKPNDNVTGATGLGLSNVTMKKRRVEKTFALPTNGGGHIMEKSISSVFRNMPGSPTVSGVEVKKKAKNTNGAVNGRRRAGTAASNTGSPMMASSPIISSYTLPGKGGISPAVGTPMVRASSSRRGGPTSNPIQSNKPASAASTPLLNGHNYPDEKPPISRMSSGYRGDDIGNGESENRSSSRSGTKREDIQGGRPRPPSISTATRNSSKASKTSTPVIGTFPDTSRPRSGRNSTTTLNAMDYLPPKRSHKKKAPSTLQRQRSKQTSGRVGDEDDSDAADDMEGPEQLYCYCNGPSHGEMVACDMPGCEKEWFHLECVGLSKLPSTKSKSLSLHIFSNKHATNKKPQRSGSVRRVNSKNPA</sequence>
<feature type="compositionally biased region" description="Polar residues" evidence="9">
    <location>
        <begin position="489"/>
        <end position="501"/>
    </location>
</feature>
<keyword evidence="4" id="KW-0863">Zinc-finger</keyword>
<evidence type="ECO:0000313" key="12">
    <source>
        <dbReference type="EMBL" id="CAF9918754.1"/>
    </source>
</evidence>
<dbReference type="OrthoDB" id="4173905at2759"/>
<feature type="domain" description="Inhibitor of growth protein N-terminal histone-binding" evidence="11">
    <location>
        <begin position="46"/>
        <end position="152"/>
    </location>
</feature>
<feature type="domain" description="Zinc finger PHD-type" evidence="10">
    <location>
        <begin position="522"/>
        <end position="574"/>
    </location>
</feature>
<evidence type="ECO:0000256" key="4">
    <source>
        <dbReference type="ARBA" id="ARBA00022771"/>
    </source>
</evidence>
<keyword evidence="3" id="KW-0479">Metal-binding</keyword>
<feature type="region of interest" description="Disordered" evidence="9">
    <location>
        <begin position="1"/>
        <end position="21"/>
    </location>
</feature>
<keyword evidence="7" id="KW-0539">Nucleus</keyword>
<feature type="compositionally biased region" description="Basic and acidic residues" evidence="9">
    <location>
        <begin position="409"/>
        <end position="425"/>
    </location>
</feature>
<accession>A0A8H3F6A1</accession>
<feature type="compositionally biased region" description="Acidic residues" evidence="9">
    <location>
        <begin position="505"/>
        <end position="516"/>
    </location>
</feature>
<evidence type="ECO:0000259" key="11">
    <source>
        <dbReference type="SMART" id="SM01408"/>
    </source>
</evidence>
<feature type="compositionally biased region" description="Polar residues" evidence="9">
    <location>
        <begin position="433"/>
        <end position="451"/>
    </location>
</feature>
<feature type="site" description="Histone H3K4me3 binding" evidence="8">
    <location>
        <position position="537"/>
    </location>
</feature>